<dbReference type="GO" id="GO:0051131">
    <property type="term" value="P:chaperone-mediated protein complex assembly"/>
    <property type="evidence" value="ECO:0007669"/>
    <property type="project" value="TreeGrafter"/>
</dbReference>
<dbReference type="GO" id="GO:0004252">
    <property type="term" value="F:serine-type endopeptidase activity"/>
    <property type="evidence" value="ECO:0007669"/>
    <property type="project" value="InterPro"/>
</dbReference>
<dbReference type="GO" id="GO:0003697">
    <property type="term" value="F:single-stranded DNA binding"/>
    <property type="evidence" value="ECO:0007669"/>
    <property type="project" value="TreeGrafter"/>
</dbReference>
<organism evidence="2 3">
    <name type="scientific">Roseateles oligotrophus</name>
    <dbReference type="NCBI Taxonomy" id="1769250"/>
    <lineage>
        <taxon>Bacteria</taxon>
        <taxon>Pseudomonadati</taxon>
        <taxon>Pseudomonadota</taxon>
        <taxon>Betaproteobacteria</taxon>
        <taxon>Burkholderiales</taxon>
        <taxon>Sphaerotilaceae</taxon>
        <taxon>Roseateles</taxon>
    </lineage>
</organism>
<proteinExistence type="predicted"/>
<evidence type="ECO:0000313" key="2">
    <source>
        <dbReference type="EMBL" id="MBB4843165.1"/>
    </source>
</evidence>
<dbReference type="InterPro" id="IPR003593">
    <property type="entry name" value="AAA+_ATPase"/>
</dbReference>
<dbReference type="EMBL" id="JACHLP010000003">
    <property type="protein sequence ID" value="MBB4843165.1"/>
    <property type="molecule type" value="Genomic_DNA"/>
</dbReference>
<dbReference type="InterPro" id="IPR027417">
    <property type="entry name" value="P-loop_NTPase"/>
</dbReference>
<dbReference type="Pfam" id="PF00004">
    <property type="entry name" value="AAA"/>
    <property type="match status" value="1"/>
</dbReference>
<accession>A0A840L8U1</accession>
<dbReference type="GO" id="GO:0016887">
    <property type="term" value="F:ATP hydrolysis activity"/>
    <property type="evidence" value="ECO:0007669"/>
    <property type="project" value="InterPro"/>
</dbReference>
<dbReference type="SUPFAM" id="SSF52540">
    <property type="entry name" value="P-loop containing nucleoside triphosphate hydrolases"/>
    <property type="match status" value="1"/>
</dbReference>
<dbReference type="GO" id="GO:0004176">
    <property type="term" value="F:ATP-dependent peptidase activity"/>
    <property type="evidence" value="ECO:0007669"/>
    <property type="project" value="InterPro"/>
</dbReference>
<dbReference type="SMART" id="SM00382">
    <property type="entry name" value="AAA"/>
    <property type="match status" value="1"/>
</dbReference>
<protein>
    <recommendedName>
        <fullName evidence="1">AAA+ ATPase domain-containing protein</fullName>
    </recommendedName>
</protein>
<dbReference type="PANTHER" id="PTHR43718">
    <property type="entry name" value="LON PROTEASE"/>
    <property type="match status" value="1"/>
</dbReference>
<dbReference type="RefSeq" id="WP_184298190.1">
    <property type="nucleotide sequence ID" value="NZ_JACHLP010000003.1"/>
</dbReference>
<dbReference type="InterPro" id="IPR003959">
    <property type="entry name" value="ATPase_AAA_core"/>
</dbReference>
<dbReference type="Proteomes" id="UP000562027">
    <property type="component" value="Unassembled WGS sequence"/>
</dbReference>
<dbReference type="GO" id="GO:0005524">
    <property type="term" value="F:ATP binding"/>
    <property type="evidence" value="ECO:0007669"/>
    <property type="project" value="InterPro"/>
</dbReference>
<name>A0A840L8U1_9BURK</name>
<sequence>MDGYQDTHKGISAPEIYRALPYSRRHLFLRLMPYSWASPEEYVELQIQTYHALRPDQNHEGRAAAIMRIASFYDTEYGDMHERLEFLIEVANRALEREFSFDVVEWSVWAYLSSEGVIIDEYQATHEGAGVPVLQPSDPVKLRRALVAMQWAFEILERMAPDAQRDLPDSEARAAIRLLRLYSRYCEPIGGGSKLRARVDFFRQRAEPIWLRLSKFEYADRDAAIYGPEAVAALARLLDENCRAEIASAVQNPSRVLRPTPTPHRLMHTVVAGSFPPGKDDADKLMLKEFEVLRRPMPVAALPEVVDLELRRTQLLDEFLWGSNAINSVFDELVGRRQIGAVKLHFQHILLTGPAGSGKTHLARRLAEVLGLECYSASLAGASDAMSILGTARGWSTGQPSPLLRPLLKGNATVLVALDEVDKAADSVHGSPSVQNALLALLEPSESRHWRDVYLQAECDLSNFVFVLTCNSSVWLSQALRSRLREHEIRRPTRRELLHVAKFVVADIEREMDVPQGTFTGMPVEQLLPASISSLRALRRAVGAAMRHWMSLPGNAVRH</sequence>
<evidence type="ECO:0000313" key="3">
    <source>
        <dbReference type="Proteomes" id="UP000562027"/>
    </source>
</evidence>
<reference evidence="2 3" key="1">
    <citation type="submission" date="2020-08" db="EMBL/GenBank/DDBJ databases">
        <title>Functional genomics of gut bacteria from endangered species of beetles.</title>
        <authorList>
            <person name="Carlos-Shanley C."/>
        </authorList>
    </citation>
    <scope>NUCLEOTIDE SEQUENCE [LARGE SCALE GENOMIC DNA]</scope>
    <source>
        <strain evidence="2 3">S00239</strain>
    </source>
</reference>
<dbReference type="AlphaFoldDB" id="A0A840L8U1"/>
<dbReference type="GO" id="GO:0006515">
    <property type="term" value="P:protein quality control for misfolded or incompletely synthesized proteins"/>
    <property type="evidence" value="ECO:0007669"/>
    <property type="project" value="TreeGrafter"/>
</dbReference>
<gene>
    <name evidence="2" type="ORF">HNP55_001684</name>
</gene>
<keyword evidence="3" id="KW-1185">Reference proteome</keyword>
<evidence type="ECO:0000259" key="1">
    <source>
        <dbReference type="SMART" id="SM00382"/>
    </source>
</evidence>
<dbReference type="InterPro" id="IPR027065">
    <property type="entry name" value="Lon_Prtase"/>
</dbReference>
<comment type="caution">
    <text evidence="2">The sequence shown here is derived from an EMBL/GenBank/DDBJ whole genome shotgun (WGS) entry which is preliminary data.</text>
</comment>
<dbReference type="GO" id="GO:0007005">
    <property type="term" value="P:mitochondrion organization"/>
    <property type="evidence" value="ECO:0007669"/>
    <property type="project" value="TreeGrafter"/>
</dbReference>
<feature type="domain" description="AAA+ ATPase" evidence="1">
    <location>
        <begin position="345"/>
        <end position="503"/>
    </location>
</feature>
<dbReference type="PANTHER" id="PTHR43718:SF2">
    <property type="entry name" value="LON PROTEASE HOMOLOG, MITOCHONDRIAL"/>
    <property type="match status" value="1"/>
</dbReference>
<dbReference type="Gene3D" id="3.40.50.300">
    <property type="entry name" value="P-loop containing nucleotide triphosphate hydrolases"/>
    <property type="match status" value="1"/>
</dbReference>